<dbReference type="NCBIfam" id="TIGR00377">
    <property type="entry name" value="ant_ant_sig"/>
    <property type="match status" value="1"/>
</dbReference>
<proteinExistence type="inferred from homology"/>
<evidence type="ECO:0000259" key="3">
    <source>
        <dbReference type="PROSITE" id="PS50801"/>
    </source>
</evidence>
<dbReference type="PANTHER" id="PTHR33495">
    <property type="entry name" value="ANTI-SIGMA FACTOR ANTAGONIST TM_1081-RELATED-RELATED"/>
    <property type="match status" value="1"/>
</dbReference>
<dbReference type="CDD" id="cd07043">
    <property type="entry name" value="STAS_anti-anti-sigma_factors"/>
    <property type="match status" value="1"/>
</dbReference>
<accession>A0A919JQU2</accession>
<dbReference type="InterPro" id="IPR036513">
    <property type="entry name" value="STAS_dom_sf"/>
</dbReference>
<evidence type="ECO:0000256" key="2">
    <source>
        <dbReference type="RuleBase" id="RU003749"/>
    </source>
</evidence>
<keyword evidence="5" id="KW-1185">Reference proteome</keyword>
<protein>
    <recommendedName>
        <fullName evidence="2">Anti-sigma factor antagonist</fullName>
    </recommendedName>
</protein>
<sequence length="120" mass="12491">MTQQMLTVTTRHVAARVAVLAAAGELDHDSRAVLADAAEAALHGGHDRLVIDLTELGFCDSGGLALFVDLHRRTTAGTGQVHLAGLQPPVAVVLHAANLDRILPLHPTVEEAVRAATPTG</sequence>
<evidence type="ECO:0000256" key="1">
    <source>
        <dbReference type="ARBA" id="ARBA00009013"/>
    </source>
</evidence>
<comment type="caution">
    <text evidence="4">The sequence shown here is derived from an EMBL/GenBank/DDBJ whole genome shotgun (WGS) entry which is preliminary data.</text>
</comment>
<evidence type="ECO:0000313" key="4">
    <source>
        <dbReference type="EMBL" id="GIE53655.1"/>
    </source>
</evidence>
<dbReference type="PANTHER" id="PTHR33495:SF2">
    <property type="entry name" value="ANTI-SIGMA FACTOR ANTAGONIST TM_1081-RELATED"/>
    <property type="match status" value="1"/>
</dbReference>
<reference evidence="4" key="1">
    <citation type="submission" date="2021-01" db="EMBL/GenBank/DDBJ databases">
        <title>Whole genome shotgun sequence of Actinoplanes nipponensis NBRC 14063.</title>
        <authorList>
            <person name="Komaki H."/>
            <person name="Tamura T."/>
        </authorList>
    </citation>
    <scope>NUCLEOTIDE SEQUENCE</scope>
    <source>
        <strain evidence="4">NBRC 14063</strain>
    </source>
</reference>
<dbReference type="GO" id="GO:0043856">
    <property type="term" value="F:anti-sigma factor antagonist activity"/>
    <property type="evidence" value="ECO:0007669"/>
    <property type="project" value="InterPro"/>
</dbReference>
<comment type="similarity">
    <text evidence="1 2">Belongs to the anti-sigma-factor antagonist family.</text>
</comment>
<dbReference type="InterPro" id="IPR002645">
    <property type="entry name" value="STAS_dom"/>
</dbReference>
<dbReference type="RefSeq" id="WP_203775863.1">
    <property type="nucleotide sequence ID" value="NZ_BAAAYJ010000070.1"/>
</dbReference>
<dbReference type="AlphaFoldDB" id="A0A919JQU2"/>
<evidence type="ECO:0000313" key="5">
    <source>
        <dbReference type="Proteomes" id="UP000647172"/>
    </source>
</evidence>
<organism evidence="4 5">
    <name type="scientific">Actinoplanes nipponensis</name>
    <dbReference type="NCBI Taxonomy" id="135950"/>
    <lineage>
        <taxon>Bacteria</taxon>
        <taxon>Bacillati</taxon>
        <taxon>Actinomycetota</taxon>
        <taxon>Actinomycetes</taxon>
        <taxon>Micromonosporales</taxon>
        <taxon>Micromonosporaceae</taxon>
        <taxon>Actinoplanes</taxon>
    </lineage>
</organism>
<dbReference type="EMBL" id="BOMQ01000088">
    <property type="protein sequence ID" value="GIE53655.1"/>
    <property type="molecule type" value="Genomic_DNA"/>
</dbReference>
<dbReference type="InterPro" id="IPR003658">
    <property type="entry name" value="Anti-sigma_ant"/>
</dbReference>
<dbReference type="Pfam" id="PF01740">
    <property type="entry name" value="STAS"/>
    <property type="match status" value="1"/>
</dbReference>
<dbReference type="PROSITE" id="PS50801">
    <property type="entry name" value="STAS"/>
    <property type="match status" value="1"/>
</dbReference>
<gene>
    <name evidence="4" type="primary">arsI_2</name>
    <name evidence="4" type="ORF">Ani05nite_71890</name>
</gene>
<dbReference type="Proteomes" id="UP000647172">
    <property type="component" value="Unassembled WGS sequence"/>
</dbReference>
<feature type="domain" description="STAS" evidence="3">
    <location>
        <begin position="17"/>
        <end position="116"/>
    </location>
</feature>
<dbReference type="Gene3D" id="3.30.750.24">
    <property type="entry name" value="STAS domain"/>
    <property type="match status" value="1"/>
</dbReference>
<dbReference type="SUPFAM" id="SSF52091">
    <property type="entry name" value="SpoIIaa-like"/>
    <property type="match status" value="1"/>
</dbReference>
<name>A0A919JQU2_9ACTN</name>